<evidence type="ECO:0000313" key="2">
    <source>
        <dbReference type="Proteomes" id="UP000013897"/>
    </source>
</evidence>
<evidence type="ECO:0000313" key="1">
    <source>
        <dbReference type="EMBL" id="EOM21838.1"/>
    </source>
</evidence>
<dbReference type="AlphaFoldDB" id="A0A829FAQ9"/>
<gene>
    <name evidence="1" type="ORF">SSM_02144</name>
</gene>
<dbReference type="Proteomes" id="UP000013897">
    <property type="component" value="Unassembled WGS sequence"/>
</dbReference>
<proteinExistence type="predicted"/>
<dbReference type="EMBL" id="AITY01000039">
    <property type="protein sequence ID" value="EOM21838.1"/>
    <property type="molecule type" value="Genomic_DNA"/>
</dbReference>
<comment type="caution">
    <text evidence="1">The sequence shown here is derived from an EMBL/GenBank/DDBJ whole genome shotgun (WGS) entry which is preliminary data.</text>
</comment>
<reference evidence="1 2" key="1">
    <citation type="submission" date="2013-02" db="EMBL/GenBank/DDBJ databases">
        <title>The Genome Sequence of Enterococcus faecium HM1072.</title>
        <authorList>
            <consortium name="The Broad Institute Genome Sequencing Platform"/>
            <consortium name="The Broad Institute Genome Sequencing Center for Infectious Disease"/>
            <person name="Earl A.M."/>
            <person name="Gilmore M.S."/>
            <person name="Lebreton F."/>
            <person name="Courvalin P."/>
            <person name="Walker B."/>
            <person name="Young S.K."/>
            <person name="Zeng Q."/>
            <person name="Gargeya S."/>
            <person name="Fitzgerald M."/>
            <person name="Haas B."/>
            <person name="Abouelleil A."/>
            <person name="Alvarado L."/>
            <person name="Arachchi H.M."/>
            <person name="Berlin A.M."/>
            <person name="Chapman S.B."/>
            <person name="Dewar J."/>
            <person name="Goldberg J."/>
            <person name="Griggs A."/>
            <person name="Gujja S."/>
            <person name="Hansen M."/>
            <person name="Howarth C."/>
            <person name="Imamovic A."/>
            <person name="Larimer J."/>
            <person name="McCowan C."/>
            <person name="Murphy C."/>
            <person name="Neiman D."/>
            <person name="Pearson M."/>
            <person name="Priest M."/>
            <person name="Roberts A."/>
            <person name="Saif S."/>
            <person name="Shea T."/>
            <person name="Sisk P."/>
            <person name="Sykes S."/>
            <person name="Wortman J."/>
            <person name="Nusbaum C."/>
            <person name="Birren B."/>
        </authorList>
    </citation>
    <scope>NUCLEOTIDE SEQUENCE [LARGE SCALE GENOMIC DNA]</scope>
    <source>
        <strain evidence="1 2">HM1072</strain>
    </source>
</reference>
<organism evidence="1 2">
    <name type="scientific">Enterococcus faecium EnGen0192</name>
    <dbReference type="NCBI Taxonomy" id="1157487"/>
    <lineage>
        <taxon>Bacteria</taxon>
        <taxon>Bacillati</taxon>
        <taxon>Bacillota</taxon>
        <taxon>Bacilli</taxon>
        <taxon>Lactobacillales</taxon>
        <taxon>Enterococcaceae</taxon>
        <taxon>Enterococcus</taxon>
    </lineage>
</organism>
<sequence length="42" mass="4527">MVVKMETKARANVATWEAWQYPHIALSTGITAGAINTAYSSS</sequence>
<name>A0A829FAQ9_ENTFC</name>
<protein>
    <submittedName>
        <fullName evidence="1">Uncharacterized protein</fullName>
    </submittedName>
</protein>
<accession>A0A829FAQ9</accession>